<organism evidence="2 3">
    <name type="scientific">Roseivirga pacifica</name>
    <dbReference type="NCBI Taxonomy" id="1267423"/>
    <lineage>
        <taxon>Bacteria</taxon>
        <taxon>Pseudomonadati</taxon>
        <taxon>Bacteroidota</taxon>
        <taxon>Cytophagia</taxon>
        <taxon>Cytophagales</taxon>
        <taxon>Roseivirgaceae</taxon>
        <taxon>Roseivirga</taxon>
    </lineage>
</organism>
<keyword evidence="1" id="KW-0812">Transmembrane</keyword>
<evidence type="ECO:0000313" key="2">
    <source>
        <dbReference type="EMBL" id="SEV99450.1"/>
    </source>
</evidence>
<keyword evidence="3" id="KW-1185">Reference proteome</keyword>
<dbReference type="AlphaFoldDB" id="A0A1I0NDH2"/>
<dbReference type="OrthoDB" id="979693at2"/>
<dbReference type="GeneID" id="99985854"/>
<feature type="transmembrane region" description="Helical" evidence="1">
    <location>
        <begin position="12"/>
        <end position="30"/>
    </location>
</feature>
<feature type="transmembrane region" description="Helical" evidence="1">
    <location>
        <begin position="70"/>
        <end position="88"/>
    </location>
</feature>
<sequence length="336" mass="37437">MVTASSLNRNRIGLFILIAGAILSVSWWLMNATQFSADRSALAVGSSLDIAILIPLFYFLLIRKTEIPKITLLPITVLSLIIAYQIIPTENHSTLGYIELALFPIEIGVIGYLIYSVRKIVKGMGAKDHSLRDFPEALKSLLLEKNTKPLLANVVSSEASLFYYTFTGWRKPKALAQNEFSSTKSSNYGLIFGFILFILPVETVVLHILLNSFSPILAWVLTGISIYSLFFVFGDRNAMRHRPSSVETNGLQLKTGIRWSVFVPFDQVSQIEYREGDSSEEKFVNLSPFGAGNVVITMKDPIEVNGIYGLKKTTDKLVLSIDQLEEFKAQLSNALN</sequence>
<name>A0A1I0NDH2_9BACT</name>
<keyword evidence="1" id="KW-0472">Membrane</keyword>
<dbReference type="EMBL" id="FOIR01000001">
    <property type="protein sequence ID" value="SEV99450.1"/>
    <property type="molecule type" value="Genomic_DNA"/>
</dbReference>
<feature type="transmembrane region" description="Helical" evidence="1">
    <location>
        <begin position="188"/>
        <end position="210"/>
    </location>
</feature>
<evidence type="ECO:0000256" key="1">
    <source>
        <dbReference type="SAM" id="Phobius"/>
    </source>
</evidence>
<dbReference type="RefSeq" id="WP_090257527.1">
    <property type="nucleotide sequence ID" value="NZ_FOIR01000001.1"/>
</dbReference>
<proteinExistence type="predicted"/>
<feature type="transmembrane region" description="Helical" evidence="1">
    <location>
        <begin position="42"/>
        <end position="61"/>
    </location>
</feature>
<accession>A0A1I0NDH2</accession>
<feature type="transmembrane region" description="Helical" evidence="1">
    <location>
        <begin position="216"/>
        <end position="234"/>
    </location>
</feature>
<feature type="transmembrane region" description="Helical" evidence="1">
    <location>
        <begin position="94"/>
        <end position="115"/>
    </location>
</feature>
<protein>
    <submittedName>
        <fullName evidence="2">Uncharacterized protein</fullName>
    </submittedName>
</protein>
<gene>
    <name evidence="2" type="ORF">SAMN05216290_1123</name>
</gene>
<keyword evidence="1" id="KW-1133">Transmembrane helix</keyword>
<reference evidence="3" key="1">
    <citation type="submission" date="2016-10" db="EMBL/GenBank/DDBJ databases">
        <authorList>
            <person name="Varghese N."/>
            <person name="Submissions S."/>
        </authorList>
    </citation>
    <scope>NUCLEOTIDE SEQUENCE [LARGE SCALE GENOMIC DNA]</scope>
    <source>
        <strain evidence="3">CGMCC 1.12402</strain>
    </source>
</reference>
<dbReference type="Proteomes" id="UP000199437">
    <property type="component" value="Unassembled WGS sequence"/>
</dbReference>
<evidence type="ECO:0000313" key="3">
    <source>
        <dbReference type="Proteomes" id="UP000199437"/>
    </source>
</evidence>